<evidence type="ECO:0000259" key="1">
    <source>
        <dbReference type="Pfam" id="PF12697"/>
    </source>
</evidence>
<dbReference type="PANTHER" id="PTHR46438">
    <property type="entry name" value="ALPHA/BETA-HYDROLASES SUPERFAMILY PROTEIN"/>
    <property type="match status" value="1"/>
</dbReference>
<dbReference type="OrthoDB" id="27092at2"/>
<gene>
    <name evidence="2" type="ORF">E1284_00220</name>
</gene>
<dbReference type="RefSeq" id="WP_131935833.1">
    <property type="nucleotide sequence ID" value="NZ_BAAAMX010000002.1"/>
</dbReference>
<evidence type="ECO:0000313" key="2">
    <source>
        <dbReference type="EMBL" id="TDC20348.1"/>
    </source>
</evidence>
<keyword evidence="2" id="KW-0378">Hydrolase</keyword>
<evidence type="ECO:0000313" key="3">
    <source>
        <dbReference type="Proteomes" id="UP000295431"/>
    </source>
</evidence>
<dbReference type="AlphaFoldDB" id="A0A4R4PCR7"/>
<dbReference type="Gene3D" id="3.40.50.1820">
    <property type="entry name" value="alpha/beta hydrolase"/>
    <property type="match status" value="2"/>
</dbReference>
<dbReference type="PANTHER" id="PTHR46438:SF11">
    <property type="entry name" value="LIPASE-RELATED"/>
    <property type="match status" value="1"/>
</dbReference>
<accession>A0A4R4PCR7</accession>
<protein>
    <submittedName>
        <fullName evidence="2">Alpha/beta fold hydrolase</fullName>
    </submittedName>
</protein>
<dbReference type="GO" id="GO:0016787">
    <property type="term" value="F:hydrolase activity"/>
    <property type="evidence" value="ECO:0007669"/>
    <property type="project" value="UniProtKB-KW"/>
</dbReference>
<reference evidence="2 3" key="1">
    <citation type="submission" date="2019-03" db="EMBL/GenBank/DDBJ databases">
        <title>Draft genome sequences of novel Actinobacteria.</title>
        <authorList>
            <person name="Sahin N."/>
            <person name="Ay H."/>
            <person name="Saygin H."/>
        </authorList>
    </citation>
    <scope>NUCLEOTIDE SEQUENCE [LARGE SCALE GENOMIC DNA]</scope>
    <source>
        <strain evidence="2 3">DSM 45347</strain>
    </source>
</reference>
<proteinExistence type="predicted"/>
<dbReference type="Proteomes" id="UP000295431">
    <property type="component" value="Unassembled WGS sequence"/>
</dbReference>
<name>A0A4R4PCR7_9ACTN</name>
<dbReference type="EMBL" id="SMJW01000001">
    <property type="protein sequence ID" value="TDC20348.1"/>
    <property type="molecule type" value="Genomic_DNA"/>
</dbReference>
<dbReference type="SUPFAM" id="SSF53474">
    <property type="entry name" value="alpha/beta-Hydrolases"/>
    <property type="match status" value="1"/>
</dbReference>
<sequence length="221" mass="23357">MTSDNHLPDGSDPGSATTPTLVLVHGFADTVAAWDPLVTALGNDATAHRWDLPGHGSRAADPDGLDRDEAVAEIAERLRAVGGPIHLVGHSLGGYLAMTLTIRHPELVGSLSLLSSGPGFRDPGARADWNRYMDRIAEKAAMPVATAGLGHQPDSFVMDHVREIACPVLQILGSEDRRYSAGAAYLQRVLPDSRLLTVEGAGHHPQRSHPAVVADALLGRA</sequence>
<dbReference type="InterPro" id="IPR029058">
    <property type="entry name" value="AB_hydrolase_fold"/>
</dbReference>
<dbReference type="Pfam" id="PF12697">
    <property type="entry name" value="Abhydrolase_6"/>
    <property type="match status" value="1"/>
</dbReference>
<feature type="domain" description="AB hydrolase-1" evidence="1">
    <location>
        <begin position="21"/>
        <end position="216"/>
    </location>
</feature>
<keyword evidence="3" id="KW-1185">Reference proteome</keyword>
<organism evidence="2 3">
    <name type="scientific">Actinomadura bangladeshensis</name>
    <dbReference type="NCBI Taxonomy" id="453573"/>
    <lineage>
        <taxon>Bacteria</taxon>
        <taxon>Bacillati</taxon>
        <taxon>Actinomycetota</taxon>
        <taxon>Actinomycetes</taxon>
        <taxon>Streptosporangiales</taxon>
        <taxon>Thermomonosporaceae</taxon>
        <taxon>Actinomadura</taxon>
    </lineage>
</organism>
<dbReference type="InterPro" id="IPR000073">
    <property type="entry name" value="AB_hydrolase_1"/>
</dbReference>
<comment type="caution">
    <text evidence="2">The sequence shown here is derived from an EMBL/GenBank/DDBJ whole genome shotgun (WGS) entry which is preliminary data.</text>
</comment>